<protein>
    <submittedName>
        <fullName evidence="1">Uncharacterized protein</fullName>
    </submittedName>
</protein>
<dbReference type="EMBL" id="FLYE01000006">
    <property type="protein sequence ID" value="SCA55884.1"/>
    <property type="molecule type" value="Genomic_DNA"/>
</dbReference>
<evidence type="ECO:0000313" key="1">
    <source>
        <dbReference type="EMBL" id="SCA55884.1"/>
    </source>
</evidence>
<keyword evidence="2" id="KW-1185">Reference proteome</keyword>
<evidence type="ECO:0000313" key="2">
    <source>
        <dbReference type="Proteomes" id="UP000231658"/>
    </source>
</evidence>
<dbReference type="STRING" id="1867952.MTBPR1_140002"/>
<reference evidence="1 2" key="1">
    <citation type="submission" date="2016-07" db="EMBL/GenBank/DDBJ databases">
        <authorList>
            <person name="Lefevre C.T."/>
        </authorList>
    </citation>
    <scope>NUCLEOTIDE SEQUENCE [LARGE SCALE GENOMIC DNA]</scope>
    <source>
        <strain evidence="1">PR1</strain>
    </source>
</reference>
<dbReference type="AlphaFoldDB" id="A0A1C3RF96"/>
<accession>A0A1C3RF96</accession>
<name>A0A1C3RF96_9PROT</name>
<organism evidence="1 2">
    <name type="scientific">Candidatus Terasakiella magnetica</name>
    <dbReference type="NCBI Taxonomy" id="1867952"/>
    <lineage>
        <taxon>Bacteria</taxon>
        <taxon>Pseudomonadati</taxon>
        <taxon>Pseudomonadota</taxon>
        <taxon>Alphaproteobacteria</taxon>
        <taxon>Rhodospirillales</taxon>
        <taxon>Terasakiellaceae</taxon>
        <taxon>Terasakiella</taxon>
    </lineage>
</organism>
<gene>
    <name evidence="1" type="ORF">MTBPR1_140002</name>
</gene>
<dbReference type="Proteomes" id="UP000231658">
    <property type="component" value="Unassembled WGS sequence"/>
</dbReference>
<sequence length="40" mass="4704">MIIKPIILNSITFEKPFQEFISVMARLYQISSDMTINKNK</sequence>
<proteinExistence type="predicted"/>